<comment type="caution">
    <text evidence="1">The sequence shown here is derived from an EMBL/GenBank/DDBJ whole genome shotgun (WGS) entry which is preliminary data.</text>
</comment>
<dbReference type="Proteomes" id="UP001172159">
    <property type="component" value="Unassembled WGS sequence"/>
</dbReference>
<keyword evidence="2" id="KW-1185">Reference proteome</keyword>
<proteinExistence type="predicted"/>
<evidence type="ECO:0000313" key="2">
    <source>
        <dbReference type="Proteomes" id="UP001172159"/>
    </source>
</evidence>
<dbReference type="AlphaFoldDB" id="A0AA40DFR5"/>
<accession>A0AA40DFR5</accession>
<protein>
    <submittedName>
        <fullName evidence="1">Uncharacterized protein</fullName>
    </submittedName>
</protein>
<reference evidence="1" key="1">
    <citation type="submission" date="2023-06" db="EMBL/GenBank/DDBJ databases">
        <title>Genome-scale phylogeny and comparative genomics of the fungal order Sordariales.</title>
        <authorList>
            <consortium name="Lawrence Berkeley National Laboratory"/>
            <person name="Hensen N."/>
            <person name="Bonometti L."/>
            <person name="Westerberg I."/>
            <person name="Brannstrom I.O."/>
            <person name="Guillou S."/>
            <person name="Cros-Aarteil S."/>
            <person name="Calhoun S."/>
            <person name="Haridas S."/>
            <person name="Kuo A."/>
            <person name="Mondo S."/>
            <person name="Pangilinan J."/>
            <person name="Riley R."/>
            <person name="Labutti K."/>
            <person name="Andreopoulos B."/>
            <person name="Lipzen A."/>
            <person name="Chen C."/>
            <person name="Yanf M."/>
            <person name="Daum C."/>
            <person name="Ng V."/>
            <person name="Clum A."/>
            <person name="Steindorff A."/>
            <person name="Ohm R."/>
            <person name="Martin F."/>
            <person name="Silar P."/>
            <person name="Natvig D."/>
            <person name="Lalanne C."/>
            <person name="Gautier V."/>
            <person name="Ament-Velasquez S.L."/>
            <person name="Kruys A."/>
            <person name="Hutchinson M.I."/>
            <person name="Powell A.J."/>
            <person name="Barry K."/>
            <person name="Miller A.N."/>
            <person name="Grigoriev I.V."/>
            <person name="Debuchy R."/>
            <person name="Gladieux P."/>
            <person name="Thoren M.H."/>
            <person name="Johannesson H."/>
        </authorList>
    </citation>
    <scope>NUCLEOTIDE SEQUENCE</scope>
    <source>
        <strain evidence="1">CBS 540.89</strain>
    </source>
</reference>
<name>A0AA40DFR5_9PEZI</name>
<evidence type="ECO:0000313" key="1">
    <source>
        <dbReference type="EMBL" id="KAK0701405.1"/>
    </source>
</evidence>
<organism evidence="1 2">
    <name type="scientific">Apiosordaria backusii</name>
    <dbReference type="NCBI Taxonomy" id="314023"/>
    <lineage>
        <taxon>Eukaryota</taxon>
        <taxon>Fungi</taxon>
        <taxon>Dikarya</taxon>
        <taxon>Ascomycota</taxon>
        <taxon>Pezizomycotina</taxon>
        <taxon>Sordariomycetes</taxon>
        <taxon>Sordariomycetidae</taxon>
        <taxon>Sordariales</taxon>
        <taxon>Lasiosphaeriaceae</taxon>
        <taxon>Apiosordaria</taxon>
    </lineage>
</organism>
<gene>
    <name evidence="1" type="ORF">B0T21DRAFT_432349</name>
</gene>
<dbReference type="EMBL" id="JAUKTV010000028">
    <property type="protein sequence ID" value="KAK0701405.1"/>
    <property type="molecule type" value="Genomic_DNA"/>
</dbReference>
<sequence length="295" mass="32940">MRRQRVRRMATMMLTCRSRQNPGRAKRPDPKVEETGWPDQCYRGLSNRACGLPPRLLNQWQLVASGVRSCAMVPRIEVITRRSDSRLQGPPPWLEVQAQAAGIGSHERRYALQFLPHPIRSPHPMCLTQGHPQSTPLPSDLEGRNLHGEAASQTMHGNPRVPEARMHQHRSNHRPRLEETPRLDHYSIAARFVGRGDSARPRRRGINSLHKLPTEHLVSTCFSTVSTGSTGTYPYIDQSVNPSDPKGPNVVSKDVEGSCLSHLRAGGTDCRFKYKTPSVGPSVGSTCLVGHWVRI</sequence>